<evidence type="ECO:0000313" key="11">
    <source>
        <dbReference type="Proteomes" id="UP000054937"/>
    </source>
</evidence>
<evidence type="ECO:0000256" key="1">
    <source>
        <dbReference type="ARBA" id="ARBA00004170"/>
    </source>
</evidence>
<evidence type="ECO:0000256" key="3">
    <source>
        <dbReference type="ARBA" id="ARBA00022801"/>
    </source>
</evidence>
<dbReference type="Proteomes" id="UP000054937">
    <property type="component" value="Unassembled WGS sequence"/>
</dbReference>
<dbReference type="InterPro" id="IPR015655">
    <property type="entry name" value="PP2C"/>
</dbReference>
<dbReference type="GO" id="GO:0004722">
    <property type="term" value="F:protein serine/threonine phosphatase activity"/>
    <property type="evidence" value="ECO:0007669"/>
    <property type="project" value="InterPro"/>
</dbReference>
<keyword evidence="3 6" id="KW-0378">Hydrolase</keyword>
<sequence length="1091" mass="127136">MSIISNQKILGLQKNQSNKHQNNKSFGNYIEGFSFHDKQQQYNPVKKEHRSQTIDNQELEKAYPNHQYRTINNGSRPVLTEQSYQDYKRSISQNGYQDNGRNEKNLLSFKQKSLLTPYQQAFLNQKMQKKNRQLQIQEQNQYNRRVQTLNNEYSPDSKEQINHSQSNNQMNQNHRYDRLKFKSQNGLNNNSLLNRTIDRQQQMKKLRNKNGSISSSSNQNHQQNQMQSNQGQQINQQQQNQFLADKFNQGLTDNKAERLQHVYRQQSYNKYLSTSPYQRGIQSNNNSSQKNPLNVRGSRSSQDHYQNRRNNNLSLDLTVNGKQNNTGNNFQIQKNIINLSAQNIVLDQQQQQNQHQQAQQVNNYSQQQQHQQSQNSYIQMQKKKESNIQSEYNQNTVNHQEKIQQQQQQIVHKSENNLKKNRIKQKQEQQLKQNELLKQKNLLNNSRNQINQHQLANNHNGNKQSHSKIGSTSSQANQKNNDLLSFLSNQSQKFKKESTNPNSSTNNHQQPNVQFPRRIQTSHNHRSSTKQKLNLNLSRDGPKSSHNNSRDSKSFDSKQLNQNNDLLKDKKMYKQIQQNNKTMDKLLKTIQITNKNKEKKSKSPINSRQNTGVISSSSNYNNKQNEHSKQNLQIKKNSSKRNSKLQIIKTEQSQNHSRQTNYEKENKLESVQLHKQKLNSKSNVNQQDKILEKIKDRQQIIQKMANGQQINQEQKLVKKNSHNKTQIMKNSESKENARTNKTVDQRQNQSINETHLKTQVQEQKQTQLKQDDTIDIFKDQKDKMVTIRIASRTRQGVLASNPKKVNQDTFMMSENINNCKTKNFFAVCDGHGTFGHHVSGFVKQFLPVLVTDDIELLLTQPKQALFNAFAIVNHQLLNNTNIDCNFSGTTAVSVLMLDNTIFCANAGDSRAVIGYKNEKNEWENRDISRDHKPGIDFEAERIIRAGGRIDTFRDKDGNPLGPLRVWLKDENIPGLAMSRSIGDNVSTSIGVTWEPEIFEFTLFDNYYFMILASDGVWEFLDSIEVIQLIGKYYEKNDMEGACDELMKICLENWTKEDDSVIDDITFQIIFFDKVSEKEQEEIRKNISIKEQ</sequence>
<feature type="region of interest" description="Disordered" evidence="8">
    <location>
        <begin position="594"/>
        <end position="664"/>
    </location>
</feature>
<feature type="compositionally biased region" description="Low complexity" evidence="8">
    <location>
        <begin position="210"/>
        <end position="237"/>
    </location>
</feature>
<dbReference type="PROSITE" id="PS01032">
    <property type="entry name" value="PPM_1"/>
    <property type="match status" value="1"/>
</dbReference>
<feature type="region of interest" description="Disordered" evidence="8">
    <location>
        <begin position="355"/>
        <end position="387"/>
    </location>
</feature>
<dbReference type="GO" id="GO:0046872">
    <property type="term" value="F:metal ion binding"/>
    <property type="evidence" value="ECO:0007669"/>
    <property type="project" value="UniProtKB-KW"/>
</dbReference>
<dbReference type="AlphaFoldDB" id="A0A0V0QP33"/>
<keyword evidence="2" id="KW-0479">Metal-binding</keyword>
<dbReference type="InterPro" id="IPR036457">
    <property type="entry name" value="PPM-type-like_dom_sf"/>
</dbReference>
<comment type="caution">
    <text evidence="10">The sequence shown here is derived from an EMBL/GenBank/DDBJ whole genome shotgun (WGS) entry which is preliminary data.</text>
</comment>
<feature type="region of interest" description="Disordered" evidence="8">
    <location>
        <begin position="203"/>
        <end position="237"/>
    </location>
</feature>
<evidence type="ECO:0000313" key="10">
    <source>
        <dbReference type="EMBL" id="KRX03956.1"/>
    </source>
</evidence>
<dbReference type="InterPro" id="IPR000222">
    <property type="entry name" value="PP2C_BS"/>
</dbReference>
<feature type="compositionally biased region" description="Low complexity" evidence="8">
    <location>
        <begin position="355"/>
        <end position="380"/>
    </location>
</feature>
<reference evidence="10 11" key="1">
    <citation type="journal article" date="2015" name="Sci. Rep.">
        <title>Genome of the facultative scuticociliatosis pathogen Pseudocohnilembus persalinus provides insight into its virulence through horizontal gene transfer.</title>
        <authorList>
            <person name="Xiong J."/>
            <person name="Wang G."/>
            <person name="Cheng J."/>
            <person name="Tian M."/>
            <person name="Pan X."/>
            <person name="Warren A."/>
            <person name="Jiang C."/>
            <person name="Yuan D."/>
            <person name="Miao W."/>
        </authorList>
    </citation>
    <scope>NUCLEOTIDE SEQUENCE [LARGE SCALE GENOMIC DNA]</scope>
    <source>
        <strain evidence="10">36N120E</strain>
    </source>
</reference>
<organism evidence="10 11">
    <name type="scientific">Pseudocohnilembus persalinus</name>
    <name type="common">Ciliate</name>
    <dbReference type="NCBI Taxonomy" id="266149"/>
    <lineage>
        <taxon>Eukaryota</taxon>
        <taxon>Sar</taxon>
        <taxon>Alveolata</taxon>
        <taxon>Ciliophora</taxon>
        <taxon>Intramacronucleata</taxon>
        <taxon>Oligohymenophorea</taxon>
        <taxon>Scuticociliatia</taxon>
        <taxon>Philasterida</taxon>
        <taxon>Pseudocohnilembidae</taxon>
        <taxon>Pseudocohnilembus</taxon>
    </lineage>
</organism>
<dbReference type="PANTHER" id="PTHR47992">
    <property type="entry name" value="PROTEIN PHOSPHATASE"/>
    <property type="match status" value="1"/>
</dbReference>
<feature type="compositionally biased region" description="Polar residues" evidence="8">
    <location>
        <begin position="649"/>
        <end position="660"/>
    </location>
</feature>
<dbReference type="Gene3D" id="3.60.40.10">
    <property type="entry name" value="PPM-type phosphatase domain"/>
    <property type="match status" value="1"/>
</dbReference>
<comment type="subcellular location">
    <subcellularLocation>
        <location evidence="1">Membrane</location>
        <topology evidence="1">Peripheral membrane protein</topology>
    </subcellularLocation>
</comment>
<feature type="compositionally biased region" description="Polar residues" evidence="8">
    <location>
        <begin position="276"/>
        <end position="300"/>
    </location>
</feature>
<keyword evidence="4 6" id="KW-0904">Protein phosphatase</keyword>
<dbReference type="CDD" id="cd00143">
    <property type="entry name" value="PP2Cc"/>
    <property type="match status" value="1"/>
</dbReference>
<feature type="region of interest" description="Disordered" evidence="8">
    <location>
        <begin position="492"/>
        <end position="570"/>
    </location>
</feature>
<feature type="compositionally biased region" description="Polar residues" evidence="8">
    <location>
        <begin position="499"/>
        <end position="513"/>
    </location>
</feature>
<dbReference type="OMA" id="TIFCANA"/>
<name>A0A0V0QP33_PSEPJ</name>
<evidence type="ECO:0000256" key="8">
    <source>
        <dbReference type="SAM" id="MobiDB-lite"/>
    </source>
</evidence>
<feature type="domain" description="PPM-type phosphatase" evidence="9">
    <location>
        <begin position="788"/>
        <end position="1071"/>
    </location>
</feature>
<comment type="similarity">
    <text evidence="6">Belongs to the PP2C family.</text>
</comment>
<dbReference type="InterPro" id="IPR001932">
    <property type="entry name" value="PPM-type_phosphatase-like_dom"/>
</dbReference>
<feature type="coiled-coil region" evidence="7">
    <location>
        <begin position="120"/>
        <end position="152"/>
    </location>
</feature>
<keyword evidence="5" id="KW-0472">Membrane</keyword>
<feature type="coiled-coil region" evidence="7">
    <location>
        <begin position="389"/>
        <end position="440"/>
    </location>
</feature>
<feature type="region of interest" description="Disordered" evidence="8">
    <location>
        <begin position="717"/>
        <end position="765"/>
    </location>
</feature>
<keyword evidence="7" id="KW-0175">Coiled coil</keyword>
<dbReference type="InParanoid" id="A0A0V0QP33"/>
<evidence type="ECO:0000256" key="4">
    <source>
        <dbReference type="ARBA" id="ARBA00022912"/>
    </source>
</evidence>
<evidence type="ECO:0000256" key="5">
    <source>
        <dbReference type="ARBA" id="ARBA00023136"/>
    </source>
</evidence>
<dbReference type="OrthoDB" id="10264738at2759"/>
<dbReference type="PROSITE" id="PS51746">
    <property type="entry name" value="PPM_2"/>
    <property type="match status" value="1"/>
</dbReference>
<feature type="compositionally biased region" description="Basic and acidic residues" evidence="8">
    <location>
        <begin position="540"/>
        <end position="556"/>
    </location>
</feature>
<accession>A0A0V0QP33</accession>
<dbReference type="SUPFAM" id="SSF81606">
    <property type="entry name" value="PP2C-like"/>
    <property type="match status" value="1"/>
</dbReference>
<feature type="region of interest" description="Disordered" evidence="8">
    <location>
        <begin position="456"/>
        <end position="476"/>
    </location>
</feature>
<keyword evidence="11" id="KW-1185">Reference proteome</keyword>
<evidence type="ECO:0000256" key="7">
    <source>
        <dbReference type="SAM" id="Coils"/>
    </source>
</evidence>
<evidence type="ECO:0000259" key="9">
    <source>
        <dbReference type="PROSITE" id="PS51746"/>
    </source>
</evidence>
<dbReference type="Pfam" id="PF00481">
    <property type="entry name" value="PP2C"/>
    <property type="match status" value="1"/>
</dbReference>
<gene>
    <name evidence="10" type="ORF">PPERSA_12403</name>
</gene>
<protein>
    <submittedName>
        <fullName evidence="10">Protein phosphatase 2C (PP2C)-like domain</fullName>
    </submittedName>
</protein>
<dbReference type="FunFam" id="3.60.40.10:FF:000051">
    <property type="entry name" value="Protein phosphatase 2C-like protein"/>
    <property type="match status" value="1"/>
</dbReference>
<dbReference type="EMBL" id="LDAU01000122">
    <property type="protein sequence ID" value="KRX03956.1"/>
    <property type="molecule type" value="Genomic_DNA"/>
</dbReference>
<feature type="compositionally biased region" description="Basic and acidic residues" evidence="8">
    <location>
        <begin position="731"/>
        <end position="744"/>
    </location>
</feature>
<feature type="region of interest" description="Disordered" evidence="8">
    <location>
        <begin position="276"/>
        <end position="306"/>
    </location>
</feature>
<evidence type="ECO:0000256" key="6">
    <source>
        <dbReference type="RuleBase" id="RU003465"/>
    </source>
</evidence>
<proteinExistence type="inferred from homology"/>
<dbReference type="GO" id="GO:0016020">
    <property type="term" value="C:membrane"/>
    <property type="evidence" value="ECO:0007669"/>
    <property type="project" value="UniProtKB-SubCell"/>
</dbReference>
<feature type="compositionally biased region" description="Polar residues" evidence="8">
    <location>
        <begin position="603"/>
        <end position="623"/>
    </location>
</feature>
<dbReference type="SMART" id="SM00332">
    <property type="entry name" value="PP2Cc"/>
    <property type="match status" value="1"/>
</dbReference>
<evidence type="ECO:0000256" key="2">
    <source>
        <dbReference type="ARBA" id="ARBA00022723"/>
    </source>
</evidence>